<keyword evidence="3" id="KW-0067">ATP-binding</keyword>
<dbReference type="PROSITE" id="PS00211">
    <property type="entry name" value="ABC_TRANSPORTER_1"/>
    <property type="match status" value="2"/>
</dbReference>
<evidence type="ECO:0000256" key="4">
    <source>
        <dbReference type="ARBA" id="ARBA00061551"/>
    </source>
</evidence>
<evidence type="ECO:0000256" key="3">
    <source>
        <dbReference type="ARBA" id="ARBA00022840"/>
    </source>
</evidence>
<evidence type="ECO:0000256" key="2">
    <source>
        <dbReference type="ARBA" id="ARBA00022741"/>
    </source>
</evidence>
<feature type="coiled-coil region" evidence="6">
    <location>
        <begin position="242"/>
        <end position="269"/>
    </location>
</feature>
<protein>
    <recommendedName>
        <fullName evidence="5">Probable ATP-binding protein YbiT</fullName>
    </recommendedName>
</protein>
<dbReference type="AlphaFoldDB" id="I4B5A3"/>
<dbReference type="PANTHER" id="PTHR42855">
    <property type="entry name" value="ABC TRANSPORTER ATP-BINDING SUBUNIT"/>
    <property type="match status" value="1"/>
</dbReference>
<dbReference type="KEGG" id="tpx:Turpa_1813"/>
<dbReference type="GO" id="GO:0005524">
    <property type="term" value="F:ATP binding"/>
    <property type="evidence" value="ECO:0007669"/>
    <property type="project" value="UniProtKB-KW"/>
</dbReference>
<dbReference type="InterPro" id="IPR003439">
    <property type="entry name" value="ABC_transporter-like_ATP-bd"/>
</dbReference>
<dbReference type="OrthoDB" id="9760950at2"/>
<dbReference type="RefSeq" id="WP_014802969.1">
    <property type="nucleotide sequence ID" value="NC_018020.1"/>
</dbReference>
<comment type="similarity">
    <text evidence="4">Belongs to the ABC transporter superfamily. ABCF family. YbiT subfamily.</text>
</comment>
<accession>I4B5A3</accession>
<dbReference type="SUPFAM" id="SSF52540">
    <property type="entry name" value="P-loop containing nucleoside triphosphate hydrolases"/>
    <property type="match status" value="2"/>
</dbReference>
<dbReference type="InterPro" id="IPR032781">
    <property type="entry name" value="ABC_tran_Xtn"/>
</dbReference>
<evidence type="ECO:0000256" key="5">
    <source>
        <dbReference type="ARBA" id="ARBA00074044"/>
    </source>
</evidence>
<keyword evidence="10" id="KW-1185">Reference proteome</keyword>
<dbReference type="InterPro" id="IPR027417">
    <property type="entry name" value="P-loop_NTPase"/>
</dbReference>
<proteinExistence type="inferred from homology"/>
<evidence type="ECO:0000256" key="1">
    <source>
        <dbReference type="ARBA" id="ARBA00022737"/>
    </source>
</evidence>
<dbReference type="GO" id="GO:0016887">
    <property type="term" value="F:ATP hydrolysis activity"/>
    <property type="evidence" value="ECO:0007669"/>
    <property type="project" value="InterPro"/>
</dbReference>
<dbReference type="FunFam" id="3.40.50.300:FF:000070">
    <property type="entry name" value="Putative ABC transporter ATP-binding component"/>
    <property type="match status" value="1"/>
</dbReference>
<dbReference type="Gene3D" id="3.40.50.300">
    <property type="entry name" value="P-loop containing nucleotide triphosphate hydrolases"/>
    <property type="match status" value="2"/>
</dbReference>
<feature type="compositionally biased region" description="Basic and acidic residues" evidence="7">
    <location>
        <begin position="554"/>
        <end position="563"/>
    </location>
</feature>
<gene>
    <name evidence="9" type="ordered locus">Turpa_1813</name>
</gene>
<dbReference type="CDD" id="cd03221">
    <property type="entry name" value="ABCF_EF-3"/>
    <property type="match status" value="2"/>
</dbReference>
<evidence type="ECO:0000256" key="6">
    <source>
        <dbReference type="SAM" id="Coils"/>
    </source>
</evidence>
<dbReference type="Proteomes" id="UP000006048">
    <property type="component" value="Chromosome"/>
</dbReference>
<dbReference type="FunFam" id="3.40.50.300:FF:000011">
    <property type="entry name" value="Putative ABC transporter ATP-binding component"/>
    <property type="match status" value="1"/>
</dbReference>
<sequence length="631" mass="70080">MISLQNLGMSYGERDLFTGVSLQLNESTRYGITGANGSGKSTLLKILANRDVPSEGKIDVQKGTRIAYLEQNLPLDSGETAIQIVIAGDEILSKALAERDNPNADPAHAGEVEEIIMSREGYRAEAEAARLLSGLGLPDEVHNIPANKLSGGQLMRALLARSLFAKGEVLLLDEPTNHLDMPGIKWLENYILNEFQGTLLLITHDRGFLSALSEQILDVDYKTITLFNMNYNRFVGARTLAAEQKEREAEAAKKKIAELTEFIDRFKAKASKARQAQSRVKQVEKIEVPEIIPSSRRKPSFNFRYERESGRDVLNIHGVSMQFTETPLFQGAEFLLRKGDKAAIVGPNGHGKTTLLKIIAGELTPKSGSVQFGHEVRMGYYAQVHEELRKLGEPLHEHLHTLHREKAVKDVRGSLGLMLFEGDEQKKKLSALSGGEMARFVFADLMLQKPNFLVLDEPTNHLDIEGIEALEDALAAYQGTVLMVSHDRAFIKKVCNRVFELKDGTLKELNAGVRALDDREDAEAKAPPTARQKAEAAAESDRQQASAEANLSYEQRKRLKSEAGKAQTRVKRLEQEIADHEARIQALDALFGDGGQLQSLSADELRTKTEERAQLQKQLEERLAEWESLAS</sequence>
<evidence type="ECO:0000313" key="9">
    <source>
        <dbReference type="EMBL" id="AFM12460.1"/>
    </source>
</evidence>
<name>I4B5A3_TURPD</name>
<evidence type="ECO:0000259" key="8">
    <source>
        <dbReference type="PROSITE" id="PS50893"/>
    </source>
</evidence>
<feature type="domain" description="ABC transporter" evidence="8">
    <location>
        <begin position="2"/>
        <end position="246"/>
    </location>
</feature>
<dbReference type="SMART" id="SM00382">
    <property type="entry name" value="AAA"/>
    <property type="match status" value="2"/>
</dbReference>
<feature type="compositionally biased region" description="Polar residues" evidence="7">
    <location>
        <begin position="543"/>
        <end position="553"/>
    </location>
</feature>
<dbReference type="EMBL" id="CP002959">
    <property type="protein sequence ID" value="AFM12460.1"/>
    <property type="molecule type" value="Genomic_DNA"/>
</dbReference>
<dbReference type="Pfam" id="PF00005">
    <property type="entry name" value="ABC_tran"/>
    <property type="match status" value="2"/>
</dbReference>
<feature type="compositionally biased region" description="Basic and acidic residues" evidence="7">
    <location>
        <begin position="532"/>
        <end position="542"/>
    </location>
</feature>
<dbReference type="HOGENOM" id="CLU_000604_36_0_12"/>
<keyword evidence="6" id="KW-0175">Coiled coil</keyword>
<dbReference type="PROSITE" id="PS50893">
    <property type="entry name" value="ABC_TRANSPORTER_2"/>
    <property type="match status" value="2"/>
</dbReference>
<dbReference type="InterPro" id="IPR003593">
    <property type="entry name" value="AAA+_ATPase"/>
</dbReference>
<reference evidence="9 10" key="1">
    <citation type="submission" date="2012-06" db="EMBL/GenBank/DDBJ databases">
        <title>The complete chromosome of genome of Turneriella parva DSM 21527.</title>
        <authorList>
            <consortium name="US DOE Joint Genome Institute (JGI-PGF)"/>
            <person name="Lucas S."/>
            <person name="Han J."/>
            <person name="Lapidus A."/>
            <person name="Bruce D."/>
            <person name="Goodwin L."/>
            <person name="Pitluck S."/>
            <person name="Peters L."/>
            <person name="Kyrpides N."/>
            <person name="Mavromatis K."/>
            <person name="Ivanova N."/>
            <person name="Mikhailova N."/>
            <person name="Chertkov O."/>
            <person name="Detter J.C."/>
            <person name="Tapia R."/>
            <person name="Han C."/>
            <person name="Land M."/>
            <person name="Hauser L."/>
            <person name="Markowitz V."/>
            <person name="Cheng J.-F."/>
            <person name="Hugenholtz P."/>
            <person name="Woyke T."/>
            <person name="Wu D."/>
            <person name="Gronow S."/>
            <person name="Wellnitz S."/>
            <person name="Brambilla E."/>
            <person name="Klenk H.-P."/>
            <person name="Eisen J.A."/>
        </authorList>
    </citation>
    <scope>NUCLEOTIDE SEQUENCE [LARGE SCALE GENOMIC DNA]</scope>
    <source>
        <strain evidence="10">ATCC BAA-1111 / DSM 21527 / NCTC 11395 / H</strain>
    </source>
</reference>
<feature type="region of interest" description="Disordered" evidence="7">
    <location>
        <begin position="518"/>
        <end position="569"/>
    </location>
</feature>
<dbReference type="InterPro" id="IPR051309">
    <property type="entry name" value="ABCF_ATPase"/>
</dbReference>
<evidence type="ECO:0000313" key="10">
    <source>
        <dbReference type="Proteomes" id="UP000006048"/>
    </source>
</evidence>
<keyword evidence="2" id="KW-0547">Nucleotide-binding</keyword>
<dbReference type="Pfam" id="PF12848">
    <property type="entry name" value="ABC_tran_Xtn"/>
    <property type="match status" value="1"/>
</dbReference>
<dbReference type="InterPro" id="IPR017871">
    <property type="entry name" value="ABC_transporter-like_CS"/>
</dbReference>
<dbReference type="PATRIC" id="fig|869212.3.peg.1812"/>
<dbReference type="PANTHER" id="PTHR42855:SF2">
    <property type="entry name" value="DRUG RESISTANCE ABC TRANSPORTER,ATP-BINDING PROTEIN"/>
    <property type="match status" value="1"/>
</dbReference>
<feature type="domain" description="ABC transporter" evidence="8">
    <location>
        <begin position="314"/>
        <end position="528"/>
    </location>
</feature>
<keyword evidence="1" id="KW-0677">Repeat</keyword>
<organism evidence="9 10">
    <name type="scientific">Turneriella parva (strain ATCC BAA-1111 / DSM 21527 / NCTC 11395 / H)</name>
    <name type="common">Leptospira parva</name>
    <dbReference type="NCBI Taxonomy" id="869212"/>
    <lineage>
        <taxon>Bacteria</taxon>
        <taxon>Pseudomonadati</taxon>
        <taxon>Spirochaetota</taxon>
        <taxon>Spirochaetia</taxon>
        <taxon>Leptospirales</taxon>
        <taxon>Leptospiraceae</taxon>
        <taxon>Turneriella</taxon>
    </lineage>
</organism>
<evidence type="ECO:0000256" key="7">
    <source>
        <dbReference type="SAM" id="MobiDB-lite"/>
    </source>
</evidence>
<dbReference type="STRING" id="869212.Turpa_1813"/>